<accession>A0ABT3BPX4</accession>
<keyword evidence="4 7" id="KW-0067">ATP-binding</keyword>
<keyword evidence="7" id="KW-0963">Cytoplasm</keyword>
<comment type="caution">
    <text evidence="10">The sequence shown here is derived from an EMBL/GenBank/DDBJ whole genome shotgun (WGS) entry which is preliminary data.</text>
</comment>
<keyword evidence="3 7" id="KW-0547">Nucleotide-binding</keyword>
<evidence type="ECO:0000256" key="1">
    <source>
        <dbReference type="ARBA" id="ARBA00007894"/>
    </source>
</evidence>
<dbReference type="Gene3D" id="1.10.10.350">
    <property type="match status" value="1"/>
</dbReference>
<dbReference type="EMBL" id="JAOXHJ010000007">
    <property type="protein sequence ID" value="MCV3754313.1"/>
    <property type="molecule type" value="Genomic_DNA"/>
</dbReference>
<protein>
    <recommendedName>
        <fullName evidence="7">Glutamate--tRNA ligase</fullName>
        <ecNumber evidence="7">6.1.1.17</ecNumber>
    </recommendedName>
    <alternativeName>
        <fullName evidence="7">Glutamyl-tRNA synthetase</fullName>
        <shortName evidence="7">GluRS</shortName>
    </alternativeName>
</protein>
<keyword evidence="5 7" id="KW-0648">Protein biosynthesis</keyword>
<sequence length="483" mass="55966">MTVRTRYAPSPTGHLHIGGARTALFNYLFSKSMNGQFIIRIEDTDIARNIEAGIDSQFNFLKWLGIEADESLKNPNPQYAPYQQSLKFAHYEALAEKLVKENKAYYCFCSKEQLEADKEFCQKTQQTYKYNKRCSFLSKEEVAKKMQENIPYTIRLAIHEQEKFAWNDLIRGPIEIHADALTDPVILKSNKIAMYNFAVVIDDYDMAITHVIRGEEHISNTPYQLAIKKALGYNAYDIQYGHLSIIVDETGKKLSKRNLALKQFVEEYAAEGYVPFAVTNFISLLGWSPKSCEEKMTLAEMISQFDLQQVSKAPAYFDIQKMNWFSNLYFKHMPDDEFNNFLMNHELTKEFVSSDSTFIQKACLFKKEIYNLQHLLNLINEHFGAKEHLEESLLSEINNENAKHVILTFYDLLNKTDDFSPEMIAGLINQTKQITNTKGKMLFMPIRIATTYSMHGPELAQMIYYSTKAQVLRNILQILEIYK</sequence>
<evidence type="ECO:0000256" key="4">
    <source>
        <dbReference type="ARBA" id="ARBA00022840"/>
    </source>
</evidence>
<dbReference type="SUPFAM" id="SSF52374">
    <property type="entry name" value="Nucleotidylyl transferase"/>
    <property type="match status" value="1"/>
</dbReference>
<dbReference type="InterPro" id="IPR049940">
    <property type="entry name" value="GluQ/Sye"/>
</dbReference>
<dbReference type="RefSeq" id="WP_263818117.1">
    <property type="nucleotide sequence ID" value="NZ_JAOXHJ010000007.1"/>
</dbReference>
<dbReference type="InterPro" id="IPR004527">
    <property type="entry name" value="Glu-tRNA-ligase_bac/mito"/>
</dbReference>
<evidence type="ECO:0000259" key="8">
    <source>
        <dbReference type="Pfam" id="PF00749"/>
    </source>
</evidence>
<dbReference type="EC" id="6.1.1.17" evidence="7"/>
<dbReference type="InterPro" id="IPR014729">
    <property type="entry name" value="Rossmann-like_a/b/a_fold"/>
</dbReference>
<dbReference type="SUPFAM" id="SSF48163">
    <property type="entry name" value="An anticodon-binding domain of class I aminoacyl-tRNA synthetases"/>
    <property type="match status" value="1"/>
</dbReference>
<dbReference type="GO" id="GO:0004818">
    <property type="term" value="F:glutamate-tRNA ligase activity"/>
    <property type="evidence" value="ECO:0007669"/>
    <property type="project" value="UniProtKB-EC"/>
</dbReference>
<dbReference type="InterPro" id="IPR001412">
    <property type="entry name" value="aa-tRNA-synth_I_CS"/>
</dbReference>
<feature type="binding site" evidence="7">
    <location>
        <position position="256"/>
    </location>
    <ligand>
        <name>ATP</name>
        <dbReference type="ChEBI" id="CHEBI:30616"/>
    </ligand>
</feature>
<dbReference type="Proteomes" id="UP001207252">
    <property type="component" value="Unassembled WGS sequence"/>
</dbReference>
<keyword evidence="6 7" id="KW-0030">Aminoacyl-tRNA synthetase</keyword>
<comment type="caution">
    <text evidence="7">Lacks conserved residue(s) required for the propagation of feature annotation.</text>
</comment>
<evidence type="ECO:0000259" key="9">
    <source>
        <dbReference type="Pfam" id="PF19269"/>
    </source>
</evidence>
<evidence type="ECO:0000256" key="2">
    <source>
        <dbReference type="ARBA" id="ARBA00022598"/>
    </source>
</evidence>
<dbReference type="CDD" id="cd00808">
    <property type="entry name" value="GluRS_core"/>
    <property type="match status" value="1"/>
</dbReference>
<dbReference type="PANTHER" id="PTHR43311">
    <property type="entry name" value="GLUTAMATE--TRNA LIGASE"/>
    <property type="match status" value="1"/>
</dbReference>
<feature type="short sequence motif" description="'HIGH' region" evidence="7">
    <location>
        <begin position="9"/>
        <end position="19"/>
    </location>
</feature>
<evidence type="ECO:0000256" key="7">
    <source>
        <dbReference type="HAMAP-Rule" id="MF_00022"/>
    </source>
</evidence>
<dbReference type="PANTHER" id="PTHR43311:SF2">
    <property type="entry name" value="GLUTAMATE--TRNA LIGASE, MITOCHONDRIAL-RELATED"/>
    <property type="match status" value="1"/>
</dbReference>
<dbReference type="InterPro" id="IPR020751">
    <property type="entry name" value="aa-tRNA-synth_I_codon-bd_sub2"/>
</dbReference>
<evidence type="ECO:0000313" key="10">
    <source>
        <dbReference type="EMBL" id="MCV3754313.1"/>
    </source>
</evidence>
<comment type="function">
    <text evidence="7">Catalyzes the attachment of glutamate to tRNA(Glu) in a two-step reaction: glutamate is first activated by ATP to form Glu-AMP and then transferred to the acceptor end of tRNA(Glu).</text>
</comment>
<feature type="short sequence motif" description="'KMSKS' region" evidence="7">
    <location>
        <begin position="253"/>
        <end position="257"/>
    </location>
</feature>
<dbReference type="PROSITE" id="PS00178">
    <property type="entry name" value="AA_TRNA_LIGASE_I"/>
    <property type="match status" value="1"/>
</dbReference>
<proteinExistence type="inferred from homology"/>
<comment type="similarity">
    <text evidence="1 7">Belongs to the class-I aminoacyl-tRNA synthetase family. Glutamate--tRNA ligase type 1 subfamily.</text>
</comment>
<dbReference type="PRINTS" id="PR00987">
    <property type="entry name" value="TRNASYNTHGLU"/>
</dbReference>
<dbReference type="InterPro" id="IPR045462">
    <property type="entry name" value="aa-tRNA-synth_I_cd-bd"/>
</dbReference>
<evidence type="ECO:0000256" key="3">
    <source>
        <dbReference type="ARBA" id="ARBA00022741"/>
    </source>
</evidence>
<keyword evidence="2 7" id="KW-0436">Ligase</keyword>
<evidence type="ECO:0000313" key="11">
    <source>
        <dbReference type="Proteomes" id="UP001207252"/>
    </source>
</evidence>
<organism evidence="10 11">
    <name type="scientific">Ureaplasma zalophigenitalium</name>
    <dbReference type="NCBI Taxonomy" id="907723"/>
    <lineage>
        <taxon>Bacteria</taxon>
        <taxon>Bacillati</taxon>
        <taxon>Mycoplasmatota</taxon>
        <taxon>Mycoplasmoidales</taxon>
        <taxon>Mycoplasmoidaceae</taxon>
        <taxon>Ureaplasma</taxon>
    </lineage>
</organism>
<evidence type="ECO:0000256" key="5">
    <source>
        <dbReference type="ARBA" id="ARBA00022917"/>
    </source>
</evidence>
<comment type="subcellular location">
    <subcellularLocation>
        <location evidence="7">Cytoplasm</location>
    </subcellularLocation>
</comment>
<keyword evidence="11" id="KW-1185">Reference proteome</keyword>
<dbReference type="InterPro" id="IPR000924">
    <property type="entry name" value="Glu/Gln-tRNA-synth"/>
</dbReference>
<reference evidence="10 11" key="1">
    <citation type="journal article" date="2020" name="Int. J. Syst. Evol. Microbiol.">
        <title>Ureaplasma miroungigenitalium sp. nov. isolated from northern elephant seals (Mirounga angustirostris) and Ureaplasma zalophigenitalium sp. nov. isolated from California sea lions (Zalophus californianus).</title>
        <authorList>
            <person name="Volokhov D.V."/>
            <person name="Gulland F.M."/>
            <person name="Gao Y."/>
            <person name="Chizhikov V.E."/>
        </authorList>
    </citation>
    <scope>NUCLEOTIDE SEQUENCE [LARGE SCALE GENOMIC DNA]</scope>
    <source>
        <strain evidence="10 11">CSL7644-GEN</strain>
    </source>
</reference>
<feature type="domain" description="Glutamyl/glutaminyl-tRNA synthetase class Ib catalytic" evidence="8">
    <location>
        <begin position="3"/>
        <end position="324"/>
    </location>
</feature>
<gene>
    <name evidence="7 10" type="primary">gltX</name>
    <name evidence="10" type="ORF">OF365_02900</name>
</gene>
<comment type="subunit">
    <text evidence="7">Monomer.</text>
</comment>
<feature type="domain" description="Aminoacyl-tRNA synthetase class I anticodon-binding" evidence="9">
    <location>
        <begin position="347"/>
        <end position="473"/>
    </location>
</feature>
<dbReference type="InterPro" id="IPR008925">
    <property type="entry name" value="aa_tRNA-synth_I_cd-bd_sf"/>
</dbReference>
<dbReference type="Pfam" id="PF00749">
    <property type="entry name" value="tRNA-synt_1c"/>
    <property type="match status" value="1"/>
</dbReference>
<evidence type="ECO:0000256" key="6">
    <source>
        <dbReference type="ARBA" id="ARBA00023146"/>
    </source>
</evidence>
<dbReference type="Pfam" id="PF19269">
    <property type="entry name" value="Anticodon_2"/>
    <property type="match status" value="1"/>
</dbReference>
<dbReference type="Gene3D" id="3.40.50.620">
    <property type="entry name" value="HUPs"/>
    <property type="match status" value="1"/>
</dbReference>
<dbReference type="HAMAP" id="MF_00022">
    <property type="entry name" value="Glu_tRNA_synth_type1"/>
    <property type="match status" value="1"/>
</dbReference>
<comment type="catalytic activity">
    <reaction evidence="7">
        <text>tRNA(Glu) + L-glutamate + ATP = L-glutamyl-tRNA(Glu) + AMP + diphosphate</text>
        <dbReference type="Rhea" id="RHEA:23540"/>
        <dbReference type="Rhea" id="RHEA-COMP:9663"/>
        <dbReference type="Rhea" id="RHEA-COMP:9680"/>
        <dbReference type="ChEBI" id="CHEBI:29985"/>
        <dbReference type="ChEBI" id="CHEBI:30616"/>
        <dbReference type="ChEBI" id="CHEBI:33019"/>
        <dbReference type="ChEBI" id="CHEBI:78442"/>
        <dbReference type="ChEBI" id="CHEBI:78520"/>
        <dbReference type="ChEBI" id="CHEBI:456215"/>
        <dbReference type="EC" id="6.1.1.17"/>
    </reaction>
</comment>
<name>A0ABT3BPX4_9BACT</name>
<dbReference type="InterPro" id="IPR020058">
    <property type="entry name" value="Glu/Gln-tRNA-synth_Ib_cat-dom"/>
</dbReference>
<dbReference type="NCBIfam" id="TIGR00464">
    <property type="entry name" value="gltX_bact"/>
    <property type="match status" value="1"/>
</dbReference>
<dbReference type="InterPro" id="IPR033910">
    <property type="entry name" value="GluRS_core"/>
</dbReference>